<organism evidence="1">
    <name type="scientific">uncultured Thermomicrobiales bacterium</name>
    <dbReference type="NCBI Taxonomy" id="1645740"/>
    <lineage>
        <taxon>Bacteria</taxon>
        <taxon>Pseudomonadati</taxon>
        <taxon>Thermomicrobiota</taxon>
        <taxon>Thermomicrobia</taxon>
        <taxon>Thermomicrobiales</taxon>
        <taxon>environmental samples</taxon>
    </lineage>
</organism>
<protein>
    <submittedName>
        <fullName evidence="1">Uncharacterized protein</fullName>
    </submittedName>
</protein>
<evidence type="ECO:0000313" key="1">
    <source>
        <dbReference type="EMBL" id="CAA9559344.1"/>
    </source>
</evidence>
<proteinExistence type="predicted"/>
<accession>A0A6J4UX93</accession>
<reference evidence="1" key="1">
    <citation type="submission" date="2020-02" db="EMBL/GenBank/DDBJ databases">
        <authorList>
            <person name="Meier V. D."/>
        </authorList>
    </citation>
    <scope>NUCLEOTIDE SEQUENCE</scope>
    <source>
        <strain evidence="1">AVDCRST_MAG43</strain>
    </source>
</reference>
<name>A0A6J4UX93_9BACT</name>
<feature type="non-terminal residue" evidence="1">
    <location>
        <position position="1"/>
    </location>
</feature>
<dbReference type="AlphaFoldDB" id="A0A6J4UX93"/>
<dbReference type="EMBL" id="CADCWI010000091">
    <property type="protein sequence ID" value="CAA9559344.1"/>
    <property type="molecule type" value="Genomic_DNA"/>
</dbReference>
<sequence length="40" mass="4532">GHRRHAGGPLSIRQSSIQIATWEPCHVLSRSGRSCRRHQI</sequence>
<gene>
    <name evidence="1" type="ORF">AVDCRST_MAG43-1680</name>
</gene>
<feature type="non-terminal residue" evidence="1">
    <location>
        <position position="40"/>
    </location>
</feature>